<accession>A0A7H0GHI3</accession>
<dbReference type="Proteomes" id="UP000516028">
    <property type="component" value="Chromosome"/>
</dbReference>
<proteinExistence type="predicted"/>
<protein>
    <submittedName>
        <fullName evidence="1">Uncharacterized protein</fullName>
    </submittedName>
</protein>
<gene>
    <name evidence="1" type="ORF">H9K75_16425</name>
</gene>
<name>A0A7H0GHI3_9BURK</name>
<keyword evidence="2" id="KW-1185">Reference proteome</keyword>
<dbReference type="AlphaFoldDB" id="A0A7H0GHI3"/>
<dbReference type="KEGG" id="daer:H9K75_16425"/>
<evidence type="ECO:0000313" key="2">
    <source>
        <dbReference type="Proteomes" id="UP000516028"/>
    </source>
</evidence>
<dbReference type="EMBL" id="CP060783">
    <property type="protein sequence ID" value="QNP47749.1"/>
    <property type="molecule type" value="Genomic_DNA"/>
</dbReference>
<dbReference type="RefSeq" id="WP_187723429.1">
    <property type="nucleotide sequence ID" value="NZ_CP060783.1"/>
</dbReference>
<sequence>MKGVLVEGVELSVKEKRCEKREGPEKQKPPGFSASAVFGGTLLASYRARSCLSSALDENQK</sequence>
<organism evidence="1 2">
    <name type="scientific">Diaphorobacter aerolatus</name>
    <dbReference type="NCBI Taxonomy" id="1288495"/>
    <lineage>
        <taxon>Bacteria</taxon>
        <taxon>Pseudomonadati</taxon>
        <taxon>Pseudomonadota</taxon>
        <taxon>Betaproteobacteria</taxon>
        <taxon>Burkholderiales</taxon>
        <taxon>Comamonadaceae</taxon>
        <taxon>Diaphorobacter</taxon>
    </lineage>
</organism>
<evidence type="ECO:0000313" key="1">
    <source>
        <dbReference type="EMBL" id="QNP47749.1"/>
    </source>
</evidence>
<reference evidence="1 2" key="1">
    <citation type="submission" date="2020-08" db="EMBL/GenBank/DDBJ databases">
        <title>Genome sequence of Diaphorobacter aerolatus KACC 16536T.</title>
        <authorList>
            <person name="Hyun D.-W."/>
            <person name="Bae J.-W."/>
        </authorList>
    </citation>
    <scope>NUCLEOTIDE SEQUENCE [LARGE SCALE GENOMIC DNA]</scope>
    <source>
        <strain evidence="1 2">KACC 16536</strain>
    </source>
</reference>